<gene>
    <name evidence="2" type="ORF">ECPE_LOCUS3975</name>
</gene>
<dbReference type="WBParaSite" id="ECPE_0000398201-mRNA-1">
    <property type="protein sequence ID" value="ECPE_0000398201-mRNA-1"/>
    <property type="gene ID" value="ECPE_0000398201"/>
</dbReference>
<accession>A0A183AAJ0</accession>
<sequence>MSGQISDKIRVGMAELYNMKIEGLDQVTFTEPLEFERLLTVPNTYAAAPIRVRLELAFDYLEVEADVKVRYTYSKRQVGPWLWVWVCTALMITKLGIGVGGV</sequence>
<evidence type="ECO:0000313" key="3">
    <source>
        <dbReference type="Proteomes" id="UP000272942"/>
    </source>
</evidence>
<proteinExistence type="predicted"/>
<dbReference type="Proteomes" id="UP000272942">
    <property type="component" value="Unassembled WGS sequence"/>
</dbReference>
<keyword evidence="3" id="KW-1185">Reference proteome</keyword>
<keyword evidence="1" id="KW-0812">Transmembrane</keyword>
<dbReference type="OrthoDB" id="6277152at2759"/>
<feature type="transmembrane region" description="Helical" evidence="1">
    <location>
        <begin position="78"/>
        <end position="97"/>
    </location>
</feature>
<reference evidence="2 3" key="2">
    <citation type="submission" date="2018-11" db="EMBL/GenBank/DDBJ databases">
        <authorList>
            <consortium name="Pathogen Informatics"/>
        </authorList>
    </citation>
    <scope>NUCLEOTIDE SEQUENCE [LARGE SCALE GENOMIC DNA]</scope>
    <source>
        <strain evidence="2 3">Egypt</strain>
    </source>
</reference>
<organism evidence="4">
    <name type="scientific">Echinostoma caproni</name>
    <dbReference type="NCBI Taxonomy" id="27848"/>
    <lineage>
        <taxon>Eukaryota</taxon>
        <taxon>Metazoa</taxon>
        <taxon>Spiralia</taxon>
        <taxon>Lophotrochozoa</taxon>
        <taxon>Platyhelminthes</taxon>
        <taxon>Trematoda</taxon>
        <taxon>Digenea</taxon>
        <taxon>Plagiorchiida</taxon>
        <taxon>Echinostomata</taxon>
        <taxon>Echinostomatoidea</taxon>
        <taxon>Echinostomatidae</taxon>
        <taxon>Echinostoma</taxon>
    </lineage>
</organism>
<protein>
    <submittedName>
        <fullName evidence="4">LEA_2 domain-containing protein</fullName>
    </submittedName>
</protein>
<evidence type="ECO:0000256" key="1">
    <source>
        <dbReference type="SAM" id="Phobius"/>
    </source>
</evidence>
<name>A0A183AAJ0_9TREM</name>
<evidence type="ECO:0000313" key="4">
    <source>
        <dbReference type="WBParaSite" id="ECPE_0000398201-mRNA-1"/>
    </source>
</evidence>
<keyword evidence="1" id="KW-1133">Transmembrane helix</keyword>
<dbReference type="AlphaFoldDB" id="A0A183AAJ0"/>
<evidence type="ECO:0000313" key="2">
    <source>
        <dbReference type="EMBL" id="VDP71213.1"/>
    </source>
</evidence>
<dbReference type="EMBL" id="UZAN01040868">
    <property type="protein sequence ID" value="VDP71213.1"/>
    <property type="molecule type" value="Genomic_DNA"/>
</dbReference>
<reference evidence="4" key="1">
    <citation type="submission" date="2016-06" db="UniProtKB">
        <authorList>
            <consortium name="WormBaseParasite"/>
        </authorList>
    </citation>
    <scope>IDENTIFICATION</scope>
</reference>
<keyword evidence="1" id="KW-0472">Membrane</keyword>